<feature type="region of interest" description="Disordered" evidence="1">
    <location>
        <begin position="86"/>
        <end position="110"/>
    </location>
</feature>
<proteinExistence type="predicted"/>
<dbReference type="GeneID" id="103609322"/>
<sequence length="192" mass="21394">MRPDWGLRGLDPGRIAATDAATVIRPPAVFCQKHWRRSSPRRKIGRDEFGFGDWVRIWAPHCGPAAAGLPLGCPGARNVKYDRWRRQRCQGPGRARSGQSLGGRRPRTGGDIRKCAVPTCLSDTPARRISLKDKDRYLHDGYCINRDINKGRRIVTETFEAISRLLGPPRRLPHLPEHLLPPPGVGVGESTV</sequence>
<evidence type="ECO:0000313" key="2">
    <source>
        <dbReference type="Proteomes" id="UP000694923"/>
    </source>
</evidence>
<evidence type="ECO:0000313" key="3">
    <source>
        <dbReference type="RefSeq" id="XP_008591879.1"/>
    </source>
</evidence>
<gene>
    <name evidence="3" type="primary">CCDC140</name>
</gene>
<organism evidence="2 3">
    <name type="scientific">Galeopterus variegatus</name>
    <name type="common">Malayan flying lemur</name>
    <name type="synonym">Cynocephalus variegatus</name>
    <dbReference type="NCBI Taxonomy" id="482537"/>
    <lineage>
        <taxon>Eukaryota</taxon>
        <taxon>Metazoa</taxon>
        <taxon>Chordata</taxon>
        <taxon>Craniata</taxon>
        <taxon>Vertebrata</taxon>
        <taxon>Euteleostomi</taxon>
        <taxon>Mammalia</taxon>
        <taxon>Eutheria</taxon>
        <taxon>Euarchontoglires</taxon>
        <taxon>Dermoptera</taxon>
        <taxon>Cynocephalidae</taxon>
        <taxon>Galeopterus</taxon>
    </lineage>
</organism>
<dbReference type="Proteomes" id="UP000694923">
    <property type="component" value="Unplaced"/>
</dbReference>
<keyword evidence="2" id="KW-1185">Reference proteome</keyword>
<reference evidence="3" key="1">
    <citation type="submission" date="2025-08" db="UniProtKB">
        <authorList>
            <consortium name="RefSeq"/>
        </authorList>
    </citation>
    <scope>IDENTIFICATION</scope>
</reference>
<dbReference type="RefSeq" id="XP_008591879.1">
    <property type="nucleotide sequence ID" value="XM_008593657.1"/>
</dbReference>
<protein>
    <submittedName>
        <fullName evidence="3">Coiled-coil domain-containing protein 140</fullName>
    </submittedName>
</protein>
<name>A0ABM0SG88_GALVR</name>
<evidence type="ECO:0000256" key="1">
    <source>
        <dbReference type="SAM" id="MobiDB-lite"/>
    </source>
</evidence>
<accession>A0ABM0SG88</accession>